<gene>
    <name evidence="3" type="ORF">Vbra_13003</name>
</gene>
<feature type="compositionally biased region" description="Basic and acidic residues" evidence="1">
    <location>
        <begin position="9"/>
        <end position="28"/>
    </location>
</feature>
<name>A0A0G4ERH3_VITBC</name>
<organism evidence="3 4">
    <name type="scientific">Vitrella brassicaformis (strain CCMP3155)</name>
    <dbReference type="NCBI Taxonomy" id="1169540"/>
    <lineage>
        <taxon>Eukaryota</taxon>
        <taxon>Sar</taxon>
        <taxon>Alveolata</taxon>
        <taxon>Colpodellida</taxon>
        <taxon>Vitrellaceae</taxon>
        <taxon>Vitrella</taxon>
    </lineage>
</organism>
<dbReference type="Proteomes" id="UP000041254">
    <property type="component" value="Unassembled WGS sequence"/>
</dbReference>
<reference evidence="3 4" key="1">
    <citation type="submission" date="2014-11" db="EMBL/GenBank/DDBJ databases">
        <authorList>
            <person name="Zhu J."/>
            <person name="Qi W."/>
            <person name="Song R."/>
        </authorList>
    </citation>
    <scope>NUCLEOTIDE SEQUENCE [LARGE SCALE GENOMIC DNA]</scope>
</reference>
<dbReference type="EMBL" id="CDMY01000301">
    <property type="protein sequence ID" value="CEM00868.1"/>
    <property type="molecule type" value="Genomic_DNA"/>
</dbReference>
<feature type="domain" description="Rubredoxin-like" evidence="2">
    <location>
        <begin position="670"/>
        <end position="712"/>
    </location>
</feature>
<feature type="region of interest" description="Disordered" evidence="1">
    <location>
        <begin position="633"/>
        <end position="656"/>
    </location>
</feature>
<feature type="compositionally biased region" description="Acidic residues" evidence="1">
    <location>
        <begin position="635"/>
        <end position="645"/>
    </location>
</feature>
<protein>
    <recommendedName>
        <fullName evidence="2">Rubredoxin-like domain-containing protein</fullName>
    </recommendedName>
</protein>
<accession>A0A0G4ERH3</accession>
<dbReference type="PROSITE" id="PS50903">
    <property type="entry name" value="RUBREDOXIN_LIKE"/>
    <property type="match status" value="1"/>
</dbReference>
<evidence type="ECO:0000313" key="3">
    <source>
        <dbReference type="EMBL" id="CEM00868.1"/>
    </source>
</evidence>
<sequence>MPSATRQPRMMEKESEAIPVQRSHEPPPSREAAMVHRRSPRDFKSRRRPLRWQQCVSLAWCVLLLHPASTGPAWARRPPAFASSPLNPSSARSTHGPSTFWRFPPSSSPSSYLSPLLSSTDQFSLCHPRPSRRHSAGRQLITAQMRRGGFRGGGGVPVDPARSAREAATTSFFWTRVVPIGLLVSGSIAGYYVIRNWVAETRLLQCRLYVTRTLRVLHDTAMLDEAFKAARSRIPFFRFYKRQLFTRLMDAALGGKEAVTMSVETLRGLAYITFDLFKLTEKEAALLLRRVMDQGQMEKYRVENILLIAELFIRTDEQAKQLLRPRYALSAIGQTTEGGLRLHLQNKRADLYNEEIAKFVKPLVNRGSFDSEEIIADYEKLYDLPPPPGADVLNLSQEDCHKVYRKYIDFDIKEVKRQKAMGLFDYDSTYARRATGDSDREKEIVQRDKDIKMGRIGWNAPFMEGASTPFYPPMKDTEQQELEDAAKKSVLDAFLEKELRSKDRVTKEQLDREVQQASSADKEGWMQKQLDWEPTFTSINQRGLDQVDMVNRGERVEGADDALHGMAKVVRDYFVRQTQESEWNRLQAELRAPVERGTKIAVDTEGDSMNARLARGETFSLRLGGGGGLEKVGEEAAEVEPEEQKEETPAPAAAAGASMSAGEFAKVGEVKSYECTECGYVIFPAAGREDKFFGEGFKCPQCGAPKSAFKERGTEAAPAPAAPGTALIQGVVEDDFDYSEFDDIPTATTSRA</sequence>
<feature type="region of interest" description="Disordered" evidence="1">
    <location>
        <begin position="1"/>
        <end position="42"/>
    </location>
</feature>
<evidence type="ECO:0000313" key="4">
    <source>
        <dbReference type="Proteomes" id="UP000041254"/>
    </source>
</evidence>
<proteinExistence type="predicted"/>
<evidence type="ECO:0000256" key="1">
    <source>
        <dbReference type="SAM" id="MobiDB-lite"/>
    </source>
</evidence>
<dbReference type="VEuPathDB" id="CryptoDB:Vbra_13003"/>
<dbReference type="Gene3D" id="2.20.28.10">
    <property type="match status" value="1"/>
</dbReference>
<dbReference type="AlphaFoldDB" id="A0A0G4ERH3"/>
<evidence type="ECO:0000259" key="2">
    <source>
        <dbReference type="PROSITE" id="PS50903"/>
    </source>
</evidence>
<keyword evidence="4" id="KW-1185">Reference proteome</keyword>
<dbReference type="OrthoDB" id="194772at2759"/>
<dbReference type="InParanoid" id="A0A0G4ERH3"/>
<dbReference type="SUPFAM" id="SSF57802">
    <property type="entry name" value="Rubredoxin-like"/>
    <property type="match status" value="1"/>
</dbReference>
<dbReference type="GO" id="GO:0005506">
    <property type="term" value="F:iron ion binding"/>
    <property type="evidence" value="ECO:0007669"/>
    <property type="project" value="InterPro"/>
</dbReference>
<dbReference type="InterPro" id="IPR024934">
    <property type="entry name" value="Rubredoxin-like_dom"/>
</dbReference>